<feature type="region of interest" description="Disordered" evidence="1">
    <location>
        <begin position="42"/>
        <end position="71"/>
    </location>
</feature>
<feature type="non-terminal residue" evidence="3">
    <location>
        <position position="189"/>
    </location>
</feature>
<accession>A0ABQ7QBH3</accession>
<keyword evidence="4" id="KW-1185">Reference proteome</keyword>
<dbReference type="InterPro" id="IPR013087">
    <property type="entry name" value="Znf_C2H2_type"/>
</dbReference>
<evidence type="ECO:0000313" key="3">
    <source>
        <dbReference type="EMBL" id="KAG7302560.1"/>
    </source>
</evidence>
<evidence type="ECO:0000313" key="4">
    <source>
        <dbReference type="Proteomes" id="UP000823941"/>
    </source>
</evidence>
<feature type="domain" description="C2H2-type" evidence="2">
    <location>
        <begin position="26"/>
        <end position="48"/>
    </location>
</feature>
<feature type="compositionally biased region" description="Pro residues" evidence="1">
    <location>
        <begin position="50"/>
        <end position="59"/>
    </location>
</feature>
<dbReference type="Proteomes" id="UP000823941">
    <property type="component" value="Chromosome 17"/>
</dbReference>
<evidence type="ECO:0000259" key="2">
    <source>
        <dbReference type="PROSITE" id="PS00028"/>
    </source>
</evidence>
<gene>
    <name evidence="3" type="ORF">JYU34_012486</name>
</gene>
<name>A0ABQ7QBH3_PLUXY</name>
<organism evidence="3 4">
    <name type="scientific">Plutella xylostella</name>
    <name type="common">Diamondback moth</name>
    <name type="synonym">Plutella maculipennis</name>
    <dbReference type="NCBI Taxonomy" id="51655"/>
    <lineage>
        <taxon>Eukaryota</taxon>
        <taxon>Metazoa</taxon>
        <taxon>Ecdysozoa</taxon>
        <taxon>Arthropoda</taxon>
        <taxon>Hexapoda</taxon>
        <taxon>Insecta</taxon>
        <taxon>Pterygota</taxon>
        <taxon>Neoptera</taxon>
        <taxon>Endopterygota</taxon>
        <taxon>Lepidoptera</taxon>
        <taxon>Glossata</taxon>
        <taxon>Ditrysia</taxon>
        <taxon>Yponomeutoidea</taxon>
        <taxon>Plutellidae</taxon>
        <taxon>Plutella</taxon>
    </lineage>
</organism>
<dbReference type="EMBL" id="JAHIBW010000017">
    <property type="protein sequence ID" value="KAG7302560.1"/>
    <property type="molecule type" value="Genomic_DNA"/>
</dbReference>
<protein>
    <recommendedName>
        <fullName evidence="2">C2H2-type domain-containing protein</fullName>
    </recommendedName>
</protein>
<proteinExistence type="predicted"/>
<dbReference type="PROSITE" id="PS00028">
    <property type="entry name" value="ZINC_FINGER_C2H2_1"/>
    <property type="match status" value="1"/>
</dbReference>
<reference evidence="3 4" key="1">
    <citation type="submission" date="2021-06" db="EMBL/GenBank/DDBJ databases">
        <title>A haploid diamondback moth (Plutella xylostella L.) genome assembly resolves 31 chromosomes and identifies a diamide resistance mutation.</title>
        <authorList>
            <person name="Ward C.M."/>
            <person name="Perry K.D."/>
            <person name="Baker G."/>
            <person name="Powis K."/>
            <person name="Heckel D.G."/>
            <person name="Baxter S.W."/>
        </authorList>
    </citation>
    <scope>NUCLEOTIDE SEQUENCE [LARGE SCALE GENOMIC DNA]</scope>
    <source>
        <strain evidence="3 4">LV</strain>
        <tissue evidence="3">Single pupa</tissue>
    </source>
</reference>
<comment type="caution">
    <text evidence="3">The sequence shown here is derived from an EMBL/GenBank/DDBJ whole genome shotgun (WGS) entry which is preliminary data.</text>
</comment>
<evidence type="ECO:0000256" key="1">
    <source>
        <dbReference type="SAM" id="MobiDB-lite"/>
    </source>
</evidence>
<sequence>MSQSVAGPSHGGYRSSSHDYMRCPLCPQDCNARYKGQRGVNIHIGKTHPKNPPSQPLTPPSNANTTTPSDEPLHEQLINLKKRHPVVKRIPRGARLSVANKLSSVLRLVIDENTIDSWKSLFFFTYQTLHIDETTRRHTSLTQAIKDNCSNPPSETNQTLFSYHPKEKYKIIETKISDGDIKGATQLMF</sequence>
<feature type="compositionally biased region" description="Low complexity" evidence="1">
    <location>
        <begin position="60"/>
        <end position="69"/>
    </location>
</feature>